<dbReference type="Gene3D" id="3.40.50.150">
    <property type="entry name" value="Vaccinia Virus protein VP39"/>
    <property type="match status" value="1"/>
</dbReference>
<evidence type="ECO:0000313" key="3">
    <source>
        <dbReference type="Proteomes" id="UP001499987"/>
    </source>
</evidence>
<keyword evidence="3" id="KW-1185">Reference proteome</keyword>
<feature type="domain" description="Methyltransferase type 11" evidence="1">
    <location>
        <begin position="52"/>
        <end position="142"/>
    </location>
</feature>
<dbReference type="Proteomes" id="UP001499987">
    <property type="component" value="Unassembled WGS sequence"/>
</dbReference>
<proteinExistence type="predicted"/>
<dbReference type="RefSeq" id="WP_344622898.1">
    <property type="nucleotide sequence ID" value="NZ_BAAALD010000011.1"/>
</dbReference>
<dbReference type="CDD" id="cd02440">
    <property type="entry name" value="AdoMet_MTases"/>
    <property type="match status" value="1"/>
</dbReference>
<comment type="caution">
    <text evidence="2">The sequence shown here is derived from an EMBL/GenBank/DDBJ whole genome shotgun (WGS) entry which is preliminary data.</text>
</comment>
<evidence type="ECO:0000313" key="2">
    <source>
        <dbReference type="EMBL" id="GAA1076267.1"/>
    </source>
</evidence>
<dbReference type="InterPro" id="IPR029063">
    <property type="entry name" value="SAM-dependent_MTases_sf"/>
</dbReference>
<organism evidence="2 3">
    <name type="scientific">Kitasatospora arboriphila</name>
    <dbReference type="NCBI Taxonomy" id="258052"/>
    <lineage>
        <taxon>Bacteria</taxon>
        <taxon>Bacillati</taxon>
        <taxon>Actinomycetota</taxon>
        <taxon>Actinomycetes</taxon>
        <taxon>Kitasatosporales</taxon>
        <taxon>Streptomycetaceae</taxon>
        <taxon>Kitasatospora</taxon>
    </lineage>
</organism>
<name>A0ABN1TFY1_9ACTN</name>
<reference evidence="2 3" key="1">
    <citation type="journal article" date="2019" name="Int. J. Syst. Evol. Microbiol.">
        <title>The Global Catalogue of Microorganisms (GCM) 10K type strain sequencing project: providing services to taxonomists for standard genome sequencing and annotation.</title>
        <authorList>
            <consortium name="The Broad Institute Genomics Platform"/>
            <consortium name="The Broad Institute Genome Sequencing Center for Infectious Disease"/>
            <person name="Wu L."/>
            <person name="Ma J."/>
        </authorList>
    </citation>
    <scope>NUCLEOTIDE SEQUENCE [LARGE SCALE GENOMIC DNA]</scope>
    <source>
        <strain evidence="2 3">JCM 13002</strain>
    </source>
</reference>
<gene>
    <name evidence="2" type="ORF">GCM10009663_17180</name>
</gene>
<dbReference type="Pfam" id="PF08241">
    <property type="entry name" value="Methyltransf_11"/>
    <property type="match status" value="1"/>
</dbReference>
<dbReference type="InterPro" id="IPR013216">
    <property type="entry name" value="Methyltransf_11"/>
</dbReference>
<dbReference type="PANTHER" id="PTHR43591">
    <property type="entry name" value="METHYLTRANSFERASE"/>
    <property type="match status" value="1"/>
</dbReference>
<dbReference type="SUPFAM" id="SSF53335">
    <property type="entry name" value="S-adenosyl-L-methionine-dependent methyltransferases"/>
    <property type="match status" value="1"/>
</dbReference>
<dbReference type="EMBL" id="BAAALD010000011">
    <property type="protein sequence ID" value="GAA1076267.1"/>
    <property type="molecule type" value="Genomic_DNA"/>
</dbReference>
<protein>
    <recommendedName>
        <fullName evidence="1">Methyltransferase type 11 domain-containing protein</fullName>
    </recommendedName>
</protein>
<sequence length="270" mass="27469">MSGAGAADFAAFERRGWAARSTTYGEGFGAMTAGAHPALLDAVGAGPGTRLLEVGCGTGRLAALALRRGADVTATDAVPEMVEAAAAALSGARVERAALPGLPYPDGRFDATVGAFVINHVPDPPAAAADLHRVLAPGGRLALSCWDTLAANRAQGLVFDAVRAAGGPPPAGLPGVAPFTRYASPDGLAALLAGAGFTEVSVDRVRWTHRVDPADWWRHVLGGTVITAALVEGRPPEEIDAIRTEYLRLAAPYAARGLPVAALVATGTRG</sequence>
<accession>A0ABN1TFY1</accession>
<evidence type="ECO:0000259" key="1">
    <source>
        <dbReference type="Pfam" id="PF08241"/>
    </source>
</evidence>